<dbReference type="GO" id="GO:0007165">
    <property type="term" value="P:signal transduction"/>
    <property type="evidence" value="ECO:0007669"/>
    <property type="project" value="InterPro"/>
</dbReference>
<evidence type="ECO:0000256" key="2">
    <source>
        <dbReference type="ARBA" id="ARBA00022801"/>
    </source>
</evidence>
<evidence type="ECO:0000256" key="3">
    <source>
        <dbReference type="ARBA" id="ARBA00023027"/>
    </source>
</evidence>
<dbReference type="FunFam" id="3.40.50.10140:FF:000007">
    <property type="entry name" value="Disease resistance protein (TIR-NBS-LRR class)"/>
    <property type="match status" value="1"/>
</dbReference>
<sequence length="174" mass="19950">MASTSNVQILPSSSDLSSPISESPWEYEVFLSFRGEDTRYTFTERLYEALVEKGIVTFKDDEDLEIGKPISPELICAIKKSRMAVVVLSRNYASSTWCLQELVEIDKCVKESGMKIFPILYHEDPSNVRHQRETFADAFVEHDKRYKDNMKKAQGWRDALTKVANHSVYSLKDG</sequence>
<evidence type="ECO:0000256" key="5">
    <source>
        <dbReference type="SAM" id="MobiDB-lite"/>
    </source>
</evidence>
<dbReference type="GO" id="GO:0061809">
    <property type="term" value="F:NAD+ nucleosidase activity, cyclic ADP-ribose generating"/>
    <property type="evidence" value="ECO:0007669"/>
    <property type="project" value="UniProtKB-EC"/>
</dbReference>
<evidence type="ECO:0000256" key="1">
    <source>
        <dbReference type="ARBA" id="ARBA00011982"/>
    </source>
</evidence>
<dbReference type="Proteomes" id="UP000811609">
    <property type="component" value="Chromosome 16"/>
</dbReference>
<comment type="catalytic activity">
    <reaction evidence="4">
        <text>NAD(+) + H2O = ADP-D-ribose + nicotinamide + H(+)</text>
        <dbReference type="Rhea" id="RHEA:16301"/>
        <dbReference type="ChEBI" id="CHEBI:15377"/>
        <dbReference type="ChEBI" id="CHEBI:15378"/>
        <dbReference type="ChEBI" id="CHEBI:17154"/>
        <dbReference type="ChEBI" id="CHEBI:57540"/>
        <dbReference type="ChEBI" id="CHEBI:57967"/>
        <dbReference type="EC" id="3.2.2.6"/>
    </reaction>
    <physiologicalReaction direction="left-to-right" evidence="4">
        <dbReference type="Rhea" id="RHEA:16302"/>
    </physiologicalReaction>
</comment>
<gene>
    <name evidence="7" type="ORF">CIPAW_16G015600</name>
</gene>
<reference evidence="7" key="1">
    <citation type="submission" date="2020-12" db="EMBL/GenBank/DDBJ databases">
        <title>WGS assembly of Carya illinoinensis cv. Pawnee.</title>
        <authorList>
            <person name="Platts A."/>
            <person name="Shu S."/>
            <person name="Wright S."/>
            <person name="Barry K."/>
            <person name="Edger P."/>
            <person name="Pires J.C."/>
            <person name="Schmutz J."/>
        </authorList>
    </citation>
    <scope>NUCLEOTIDE SEQUENCE</scope>
    <source>
        <tissue evidence="7">Leaf</tissue>
    </source>
</reference>
<protein>
    <recommendedName>
        <fullName evidence="1">ADP-ribosyl cyclase/cyclic ADP-ribose hydrolase</fullName>
        <ecNumber evidence="1">3.2.2.6</ecNumber>
    </recommendedName>
</protein>
<dbReference type="EMBL" id="CM031824">
    <property type="protein sequence ID" value="KAG6624284.1"/>
    <property type="molecule type" value="Genomic_DNA"/>
</dbReference>
<dbReference type="InterPro" id="IPR000157">
    <property type="entry name" value="TIR_dom"/>
</dbReference>
<dbReference type="AlphaFoldDB" id="A0A8T1N5K8"/>
<evidence type="ECO:0000313" key="8">
    <source>
        <dbReference type="Proteomes" id="UP000811609"/>
    </source>
</evidence>
<dbReference type="Pfam" id="PF01582">
    <property type="entry name" value="TIR"/>
    <property type="match status" value="1"/>
</dbReference>
<accession>A0A8T1N5K8</accession>
<keyword evidence="8" id="KW-1185">Reference proteome</keyword>
<proteinExistence type="predicted"/>
<comment type="caution">
    <text evidence="7">The sequence shown here is derived from an EMBL/GenBank/DDBJ whole genome shotgun (WGS) entry which is preliminary data.</text>
</comment>
<dbReference type="PANTHER" id="PTHR32009:SF39">
    <property type="entry name" value="TIR DOMAIN-CONTAINING PROTEIN"/>
    <property type="match status" value="1"/>
</dbReference>
<dbReference type="PROSITE" id="PS50104">
    <property type="entry name" value="TIR"/>
    <property type="match status" value="1"/>
</dbReference>
<evidence type="ECO:0000313" key="7">
    <source>
        <dbReference type="EMBL" id="KAG6624284.1"/>
    </source>
</evidence>
<feature type="compositionally biased region" description="Low complexity" evidence="5">
    <location>
        <begin position="9"/>
        <end position="21"/>
    </location>
</feature>
<dbReference type="SMART" id="SM00255">
    <property type="entry name" value="TIR"/>
    <property type="match status" value="1"/>
</dbReference>
<evidence type="ECO:0000259" key="6">
    <source>
        <dbReference type="PROSITE" id="PS50104"/>
    </source>
</evidence>
<dbReference type="EC" id="3.2.2.6" evidence="1"/>
<organism evidence="7 8">
    <name type="scientific">Carya illinoinensis</name>
    <name type="common">Pecan</name>
    <dbReference type="NCBI Taxonomy" id="32201"/>
    <lineage>
        <taxon>Eukaryota</taxon>
        <taxon>Viridiplantae</taxon>
        <taxon>Streptophyta</taxon>
        <taxon>Embryophyta</taxon>
        <taxon>Tracheophyta</taxon>
        <taxon>Spermatophyta</taxon>
        <taxon>Magnoliopsida</taxon>
        <taxon>eudicotyledons</taxon>
        <taxon>Gunneridae</taxon>
        <taxon>Pentapetalae</taxon>
        <taxon>rosids</taxon>
        <taxon>fabids</taxon>
        <taxon>Fagales</taxon>
        <taxon>Juglandaceae</taxon>
        <taxon>Carya</taxon>
    </lineage>
</organism>
<feature type="domain" description="TIR" evidence="6">
    <location>
        <begin position="25"/>
        <end position="174"/>
    </location>
</feature>
<name>A0A8T1N5K8_CARIL</name>
<feature type="region of interest" description="Disordered" evidence="5">
    <location>
        <begin position="1"/>
        <end position="21"/>
    </location>
</feature>
<dbReference type="PANTHER" id="PTHR32009">
    <property type="entry name" value="TMV RESISTANCE PROTEIN N-LIKE"/>
    <property type="match status" value="1"/>
</dbReference>
<keyword evidence="3" id="KW-0520">NAD</keyword>
<keyword evidence="2" id="KW-0378">Hydrolase</keyword>
<evidence type="ECO:0000256" key="4">
    <source>
        <dbReference type="ARBA" id="ARBA00047304"/>
    </source>
</evidence>